<comment type="caution">
    <text evidence="1">The sequence shown here is derived from an EMBL/GenBank/DDBJ whole genome shotgun (WGS) entry which is preliminary data.</text>
</comment>
<accession>A0AAN9S470</accession>
<keyword evidence="2" id="KW-1185">Reference proteome</keyword>
<reference evidence="1 2" key="1">
    <citation type="submission" date="2024-01" db="EMBL/GenBank/DDBJ databases">
        <title>The genomes of 5 underutilized Papilionoideae crops provide insights into root nodulation and disease resistanc.</title>
        <authorList>
            <person name="Jiang F."/>
        </authorList>
    </citation>
    <scope>NUCLEOTIDE SEQUENCE [LARGE SCALE GENOMIC DNA]</scope>
    <source>
        <strain evidence="1">DUOXIRENSHENG_FW03</strain>
        <tissue evidence="1">Leaves</tissue>
    </source>
</reference>
<evidence type="ECO:0000313" key="1">
    <source>
        <dbReference type="EMBL" id="KAK7389170.1"/>
    </source>
</evidence>
<dbReference type="EMBL" id="JAYMYS010000006">
    <property type="protein sequence ID" value="KAK7389170.1"/>
    <property type="molecule type" value="Genomic_DNA"/>
</dbReference>
<name>A0AAN9S470_PSOTE</name>
<protein>
    <submittedName>
        <fullName evidence="1">Uncharacterized protein</fullName>
    </submittedName>
</protein>
<proteinExistence type="predicted"/>
<organism evidence="1 2">
    <name type="scientific">Psophocarpus tetragonolobus</name>
    <name type="common">Winged bean</name>
    <name type="synonym">Dolichos tetragonolobus</name>
    <dbReference type="NCBI Taxonomy" id="3891"/>
    <lineage>
        <taxon>Eukaryota</taxon>
        <taxon>Viridiplantae</taxon>
        <taxon>Streptophyta</taxon>
        <taxon>Embryophyta</taxon>
        <taxon>Tracheophyta</taxon>
        <taxon>Spermatophyta</taxon>
        <taxon>Magnoliopsida</taxon>
        <taxon>eudicotyledons</taxon>
        <taxon>Gunneridae</taxon>
        <taxon>Pentapetalae</taxon>
        <taxon>rosids</taxon>
        <taxon>fabids</taxon>
        <taxon>Fabales</taxon>
        <taxon>Fabaceae</taxon>
        <taxon>Papilionoideae</taxon>
        <taxon>50 kb inversion clade</taxon>
        <taxon>NPAAA clade</taxon>
        <taxon>indigoferoid/millettioid clade</taxon>
        <taxon>Phaseoleae</taxon>
        <taxon>Psophocarpus</taxon>
    </lineage>
</organism>
<evidence type="ECO:0000313" key="2">
    <source>
        <dbReference type="Proteomes" id="UP001386955"/>
    </source>
</evidence>
<dbReference type="AlphaFoldDB" id="A0AAN9S470"/>
<gene>
    <name evidence="1" type="ORF">VNO78_24005</name>
</gene>
<dbReference type="Proteomes" id="UP001386955">
    <property type="component" value="Unassembled WGS sequence"/>
</dbReference>
<sequence length="83" mass="9002">MGVFRFGITKFFLYQFSKPNSLGDGNEAKGRRVSTMEGLGMKEELTKGGYGDGGDGEGNILMLGIYTGPQQLLFLLLASKLSF</sequence>